<dbReference type="AlphaFoldDB" id="A0AAE3FQB5"/>
<evidence type="ECO:0000313" key="2">
    <source>
        <dbReference type="EMBL" id="MCL9813155.1"/>
    </source>
</evidence>
<name>A0AAE3FQB5_9EURY</name>
<protein>
    <submittedName>
        <fullName evidence="2">CHAT domain-containing protein</fullName>
    </submittedName>
</protein>
<evidence type="ECO:0000313" key="3">
    <source>
        <dbReference type="Proteomes" id="UP001202674"/>
    </source>
</evidence>
<evidence type="ECO:0000256" key="1">
    <source>
        <dbReference type="SAM" id="MobiDB-lite"/>
    </source>
</evidence>
<dbReference type="RefSeq" id="WP_250595377.1">
    <property type="nucleotide sequence ID" value="NZ_JAKRVY010000002.1"/>
</dbReference>
<proteinExistence type="predicted"/>
<reference evidence="2 3" key="1">
    <citation type="journal article" date="2022" name="Syst. Appl. Microbiol.">
        <title>Natronocalculus amylovorans gen. nov., sp. nov., and Natranaeroarchaeum aerophilus sp. nov., dominant culturable amylolytic natronoarchaea from hypersaline soda lakes in southwestern Siberia.</title>
        <authorList>
            <person name="Sorokin D.Y."/>
            <person name="Elcheninov A.G."/>
            <person name="Khizhniak T.V."/>
            <person name="Koenen M."/>
            <person name="Bale N.J."/>
            <person name="Damste J.S.S."/>
            <person name="Kublanov I.V."/>
        </authorList>
    </citation>
    <scope>NUCLEOTIDE SEQUENCE [LARGE SCALE GENOMIC DNA]</scope>
    <source>
        <strain evidence="2 3">AArc-St1-1</strain>
    </source>
</reference>
<comment type="caution">
    <text evidence="2">The sequence shown here is derived from an EMBL/GenBank/DDBJ whole genome shotgun (WGS) entry which is preliminary data.</text>
</comment>
<sequence>MNIEFTALKSGGVEVVDSIERVHYTLDTPERLSIGDADTDRFRFPVDAAVKLRCERLTLPTVPATLVRDGSESVVAQVEHFSDESLPAGEYSIELSLPFKLYIHVDSAIEFSSDDEQLRIDFGSPTDVSIGARSKHEQPAGTITTTEQPRDIMPTVSALGSSLKTTSPERSLPTLRGHPPEIELGESLSIPEGIAAPETGIELQVPPTYEHVFPAAPLAYYLGATMRPGDEPRIVTGDDYTQELVPAPTYEESVARTLKQVFFLDCVTRTEGLYPVPLRERTRLEDRVELPFDRLYELSPADRLATYLDTVAYSDVDDLLPDWKLTTHVSPTPETIETLPYLINDLAIVRIADPREVSRSSVEDTGMGAYTRGADTRTATGQATDTTYVQIDEDDNAVEQAWIGDETPVGLSKAMPEAYRNRFDREPSSGDISITVVCNDDRMDRERGVVDEVYGSRDRLPFDVSMSHDLTTEELADVLAQPADFLHYIGHIEDGGFRCTDGHLDVNDLDSVAVDAFLLNACQSYQQGRALIEKGAIGGVVTLSDVVNSGAIRIGSTLARLLNSGFPLRAALQIAKGESIVGSQYLVIGDGGLAIAQAEGGTPTLVHLEKEGSEQYNISMIGFPTTSGGMGGMFAPNIEEVNSYTLNSGSSSLGNFDQSEVVDLLQLERMPVRLNNRLRWSSELSAELSEE</sequence>
<accession>A0AAE3FQB5</accession>
<gene>
    <name evidence="2" type="ORF">AArcSt11_05750</name>
</gene>
<keyword evidence="3" id="KW-1185">Reference proteome</keyword>
<dbReference type="Proteomes" id="UP001202674">
    <property type="component" value="Unassembled WGS sequence"/>
</dbReference>
<feature type="region of interest" description="Disordered" evidence="1">
    <location>
        <begin position="160"/>
        <end position="181"/>
    </location>
</feature>
<organism evidence="2 3">
    <name type="scientific">Natranaeroarchaeum aerophilus</name>
    <dbReference type="NCBI Taxonomy" id="2917711"/>
    <lineage>
        <taxon>Archaea</taxon>
        <taxon>Methanobacteriati</taxon>
        <taxon>Methanobacteriota</taxon>
        <taxon>Stenosarchaea group</taxon>
        <taxon>Halobacteria</taxon>
        <taxon>Halobacteriales</taxon>
        <taxon>Natronoarchaeaceae</taxon>
        <taxon>Natranaeroarchaeum</taxon>
    </lineage>
</organism>
<feature type="compositionally biased region" description="Polar residues" evidence="1">
    <location>
        <begin position="160"/>
        <end position="169"/>
    </location>
</feature>
<dbReference type="EMBL" id="JAKRVY010000002">
    <property type="protein sequence ID" value="MCL9813155.1"/>
    <property type="molecule type" value="Genomic_DNA"/>
</dbReference>